<dbReference type="HAMAP" id="MF_00048">
    <property type="entry name" value="UPF0102"/>
    <property type="match status" value="1"/>
</dbReference>
<sequence length="118" mass="13322">MSKHNELGKNGEILACQFLINKGHTIIATNYRSGHREIDIISLDGAILVFSEIKARSGYQFGFPEEAVHYRKQQHLKEAAMAYLEANDSEQPIRFDVIAILIKAGKAAEIVHFEDAFY</sequence>
<dbReference type="GO" id="GO:0003676">
    <property type="term" value="F:nucleic acid binding"/>
    <property type="evidence" value="ECO:0007669"/>
    <property type="project" value="InterPro"/>
</dbReference>
<keyword evidence="3" id="KW-0255">Endonuclease</keyword>
<dbReference type="EMBL" id="PYGD01000003">
    <property type="protein sequence ID" value="PSK92593.1"/>
    <property type="molecule type" value="Genomic_DNA"/>
</dbReference>
<keyword evidence="4" id="KW-1185">Reference proteome</keyword>
<reference evidence="3 4" key="1">
    <citation type="submission" date="2018-03" db="EMBL/GenBank/DDBJ databases">
        <title>Genomic Encyclopedia of Type Strains, Phase III (KMG-III): the genomes of soil and plant-associated and newly described type strains.</title>
        <authorList>
            <person name="Whitman W."/>
        </authorList>
    </citation>
    <scope>NUCLEOTIDE SEQUENCE [LARGE SCALE GENOMIC DNA]</scope>
    <source>
        <strain evidence="3 4">CGMCC 1.12700</strain>
    </source>
</reference>
<gene>
    <name evidence="3" type="ORF">B0I18_103170</name>
</gene>
<comment type="caution">
    <text evidence="3">The sequence shown here is derived from an EMBL/GenBank/DDBJ whole genome shotgun (WGS) entry which is preliminary data.</text>
</comment>
<dbReference type="Gene3D" id="3.40.1350.10">
    <property type="match status" value="1"/>
</dbReference>
<dbReference type="Pfam" id="PF02021">
    <property type="entry name" value="UPF0102"/>
    <property type="match status" value="1"/>
</dbReference>
<evidence type="ECO:0000313" key="3">
    <source>
        <dbReference type="EMBL" id="PSK92593.1"/>
    </source>
</evidence>
<dbReference type="InterPro" id="IPR011856">
    <property type="entry name" value="tRNA_endonuc-like_dom_sf"/>
</dbReference>
<proteinExistence type="inferred from homology"/>
<dbReference type="GO" id="GO:0004519">
    <property type="term" value="F:endonuclease activity"/>
    <property type="evidence" value="ECO:0007669"/>
    <property type="project" value="UniProtKB-KW"/>
</dbReference>
<protein>
    <recommendedName>
        <fullName evidence="2">UPF0102 protein B0I18_103170</fullName>
    </recommendedName>
</protein>
<evidence type="ECO:0000313" key="4">
    <source>
        <dbReference type="Proteomes" id="UP000240572"/>
    </source>
</evidence>
<dbReference type="InterPro" id="IPR011335">
    <property type="entry name" value="Restrct_endonuc-II-like"/>
</dbReference>
<dbReference type="InterPro" id="IPR003509">
    <property type="entry name" value="UPF0102_YraN-like"/>
</dbReference>
<dbReference type="AlphaFoldDB" id="A0A2P8D5V2"/>
<dbReference type="NCBIfam" id="NF009154">
    <property type="entry name" value="PRK12497.3-3"/>
    <property type="match status" value="1"/>
</dbReference>
<dbReference type="SUPFAM" id="SSF52980">
    <property type="entry name" value="Restriction endonuclease-like"/>
    <property type="match status" value="1"/>
</dbReference>
<dbReference type="NCBIfam" id="NF009150">
    <property type="entry name" value="PRK12497.1-3"/>
    <property type="match status" value="1"/>
</dbReference>
<name>A0A2P8D5V2_9BACT</name>
<comment type="similarity">
    <text evidence="1 2">Belongs to the UPF0102 family.</text>
</comment>
<dbReference type="PANTHER" id="PTHR34039">
    <property type="entry name" value="UPF0102 PROTEIN YRAN"/>
    <property type="match status" value="1"/>
</dbReference>
<keyword evidence="3" id="KW-0378">Hydrolase</keyword>
<keyword evidence="3" id="KW-0540">Nuclease</keyword>
<dbReference type="OrthoDB" id="9802516at2"/>
<dbReference type="CDD" id="cd20736">
    <property type="entry name" value="PoNe_Nuclease"/>
    <property type="match status" value="1"/>
</dbReference>
<evidence type="ECO:0000256" key="1">
    <source>
        <dbReference type="ARBA" id="ARBA00006738"/>
    </source>
</evidence>
<dbReference type="RefSeq" id="WP_106522778.1">
    <property type="nucleotide sequence ID" value="NZ_PYGD01000003.1"/>
</dbReference>
<organism evidence="3 4">
    <name type="scientific">Taibaiella chishuiensis</name>
    <dbReference type="NCBI Taxonomy" id="1434707"/>
    <lineage>
        <taxon>Bacteria</taxon>
        <taxon>Pseudomonadati</taxon>
        <taxon>Bacteroidota</taxon>
        <taxon>Chitinophagia</taxon>
        <taxon>Chitinophagales</taxon>
        <taxon>Chitinophagaceae</taxon>
        <taxon>Taibaiella</taxon>
    </lineage>
</organism>
<dbReference type="PANTHER" id="PTHR34039:SF1">
    <property type="entry name" value="UPF0102 PROTEIN YRAN"/>
    <property type="match status" value="1"/>
</dbReference>
<accession>A0A2P8D5V2</accession>
<evidence type="ECO:0000256" key="2">
    <source>
        <dbReference type="HAMAP-Rule" id="MF_00048"/>
    </source>
</evidence>
<dbReference type="Proteomes" id="UP000240572">
    <property type="component" value="Unassembled WGS sequence"/>
</dbReference>